<accession>D2DXQ4</accession>
<dbReference type="EMBL" id="FJ872372">
    <property type="protein sequence ID" value="ACO70877.1"/>
    <property type="molecule type" value="Genomic_DNA"/>
</dbReference>
<sequence length="213" mass="23904">MKDEMILVVRRELLERLGAFQGLNFEVDRYLPALLDRSNNFFTARPPAETDPSLKQIIPYVLLVHAGRVLHYVRGKKAGEQRLVAKGSIGIGGHMNDHDEGLFALDREAYNAGVQREVSEELRLGTRYTNHVVALLNDDSTEVGRVHLGVVHVFNLESDDVQKGEAMITDLQFLDRAQLAARRDAMETWSQICFDRLDDLFAAATLATSSRSP</sequence>
<proteinExistence type="predicted"/>
<organism evidence="1">
    <name type="scientific">uncultured Verrucomicrobiota bacterium</name>
    <dbReference type="NCBI Taxonomy" id="156588"/>
    <lineage>
        <taxon>Bacteria</taxon>
        <taxon>Pseudomonadati</taxon>
        <taxon>Verrucomicrobiota</taxon>
        <taxon>environmental samples</taxon>
    </lineage>
</organism>
<reference evidence="1" key="1">
    <citation type="journal article" date="2010" name="FEMS Microbiol. Ecol.">
        <title>Phylogenetic and metagenomic analysis of Verrucomicrobia in former agricultural grassland soil.</title>
        <authorList>
            <person name="Kielak A."/>
            <person name="Rodrigues J.L.M."/>
            <person name="Kuramae E.E."/>
            <person name="Chain P.S.G."/>
            <person name="van Veen J.A."/>
            <person name="Kowalchuk G.A."/>
        </authorList>
    </citation>
    <scope>NUCLEOTIDE SEQUENCE</scope>
</reference>
<dbReference type="Gene3D" id="3.90.79.10">
    <property type="entry name" value="Nucleoside Triphosphate Pyrophosphohydrolase"/>
    <property type="match status" value="1"/>
</dbReference>
<protein>
    <recommendedName>
        <fullName evidence="2">Nudix hydrolase domain-containing protein</fullName>
    </recommendedName>
</protein>
<dbReference type="AlphaFoldDB" id="D2DXQ4"/>
<evidence type="ECO:0000313" key="1">
    <source>
        <dbReference type="EMBL" id="ACO70877.1"/>
    </source>
</evidence>
<name>D2DXQ4_9BACT</name>
<evidence type="ECO:0008006" key="2">
    <source>
        <dbReference type="Google" id="ProtNLM"/>
    </source>
</evidence>